<evidence type="ECO:0000313" key="7">
    <source>
        <dbReference type="EMBL" id="QAY64273.1"/>
    </source>
</evidence>
<evidence type="ECO:0000256" key="1">
    <source>
        <dbReference type="ARBA" id="ARBA00022475"/>
    </source>
</evidence>
<accession>A0A4P6EQX8</accession>
<dbReference type="KEGG" id="xyl:ET495_14865"/>
<dbReference type="OrthoDB" id="9787283at2"/>
<proteinExistence type="predicted"/>
<feature type="chain" id="PRO_5039187401" evidence="6">
    <location>
        <begin position="21"/>
        <end position="563"/>
    </location>
</feature>
<dbReference type="Pfam" id="PF01547">
    <property type="entry name" value="SBP_bac_1"/>
    <property type="match status" value="1"/>
</dbReference>
<keyword evidence="5" id="KW-0449">Lipoprotein</keyword>
<gene>
    <name evidence="7" type="ORF">ET495_14865</name>
</gene>
<dbReference type="Proteomes" id="UP000291758">
    <property type="component" value="Chromosome"/>
</dbReference>
<reference evidence="7 8" key="1">
    <citation type="submission" date="2019-01" db="EMBL/GenBank/DDBJ databases">
        <title>Genome sequencing of strain 2JSPR-7.</title>
        <authorList>
            <person name="Heo J."/>
            <person name="Kim S.-J."/>
            <person name="Kim J.-S."/>
            <person name="Hong S.-B."/>
            <person name="Kwon S.-W."/>
        </authorList>
    </citation>
    <scope>NUCLEOTIDE SEQUENCE [LARGE SCALE GENOMIC DNA]</scope>
    <source>
        <strain evidence="7 8">2JSPR-7</strain>
    </source>
</reference>
<keyword evidence="8" id="KW-1185">Reference proteome</keyword>
<dbReference type="AlphaFoldDB" id="A0A4P6EQX8"/>
<organism evidence="7 8">
    <name type="scientific">Xylanimonas allomyrinae</name>
    <dbReference type="NCBI Taxonomy" id="2509459"/>
    <lineage>
        <taxon>Bacteria</taxon>
        <taxon>Bacillati</taxon>
        <taxon>Actinomycetota</taxon>
        <taxon>Actinomycetes</taxon>
        <taxon>Micrococcales</taxon>
        <taxon>Promicromonosporaceae</taxon>
        <taxon>Xylanimonas</taxon>
    </lineage>
</organism>
<protein>
    <submittedName>
        <fullName evidence="7">Extracellular solute-binding protein</fullName>
    </submittedName>
</protein>
<evidence type="ECO:0000256" key="2">
    <source>
        <dbReference type="ARBA" id="ARBA00022729"/>
    </source>
</evidence>
<keyword evidence="4" id="KW-0564">Palmitate</keyword>
<evidence type="ECO:0000256" key="5">
    <source>
        <dbReference type="ARBA" id="ARBA00023288"/>
    </source>
</evidence>
<evidence type="ECO:0000313" key="8">
    <source>
        <dbReference type="Proteomes" id="UP000291758"/>
    </source>
</evidence>
<keyword evidence="3" id="KW-0472">Membrane</keyword>
<dbReference type="InterPro" id="IPR050490">
    <property type="entry name" value="Bact_solute-bd_prot1"/>
</dbReference>
<sequence>MRKIRRGSAALATVATLALALTACSSSDEGDSPSDDGTDASATGVTIDDAHSVGAMADFKAGTTFKATEPVDFTLMYRDHPNYPVKDDWSILKHLKDDHNVSFTRTDVPLADWDNKKSLLIGSGDFPEIVPVSYAGQETQFVASGALLPVSDYFQYMPNFEKKAKDWGIEAEIDTHKQENGKVYILPGMREVPDVQYSVLINEDMWTKAGITEDPATWDEFAEDLKKVKEANPEVKYAFSDRWNQTPSPLGALLQMMAPNYKTEAGWDQAAMTFDQDAKKFVVAGTSDNYKTLVTYLAGLVSDGSLDPEITQTDDQAIQKFITGQSATISGNTQYSTDIGAKLADAGKSDLKMRLLTLPAGPKGDNLRGSQLTSGVMISAKAKDDPHFKALLQYVDWLYFSDEGLEFAQWGVEGETFQKAADGTRSLLPGIDWNGINPDAGDNPKMLNTDFGFSNGVFMLANGSTKDLVQSVMPQATKDWVNEVLDRKTLLPVKPSASLNEAELEQASLLETQVKDAVNTATAEFITGKKPLSDWDSYVKEIDGLGGTQLTELYNTGYQRAQG</sequence>
<dbReference type="Gene3D" id="3.40.190.10">
    <property type="entry name" value="Periplasmic binding protein-like II"/>
    <property type="match status" value="2"/>
</dbReference>
<dbReference type="InterPro" id="IPR006059">
    <property type="entry name" value="SBP"/>
</dbReference>
<dbReference type="EMBL" id="CP035495">
    <property type="protein sequence ID" value="QAY64273.1"/>
    <property type="molecule type" value="Genomic_DNA"/>
</dbReference>
<evidence type="ECO:0000256" key="3">
    <source>
        <dbReference type="ARBA" id="ARBA00023136"/>
    </source>
</evidence>
<dbReference type="PANTHER" id="PTHR43649">
    <property type="entry name" value="ARABINOSE-BINDING PROTEIN-RELATED"/>
    <property type="match status" value="1"/>
</dbReference>
<keyword evidence="1" id="KW-1003">Cell membrane</keyword>
<dbReference type="PANTHER" id="PTHR43649:SF33">
    <property type="entry name" value="POLYGALACTURONAN_RHAMNOGALACTURONAN-BINDING PROTEIN YTCQ"/>
    <property type="match status" value="1"/>
</dbReference>
<name>A0A4P6EQX8_9MICO</name>
<dbReference type="PROSITE" id="PS51257">
    <property type="entry name" value="PROKAR_LIPOPROTEIN"/>
    <property type="match status" value="1"/>
</dbReference>
<evidence type="ECO:0000256" key="6">
    <source>
        <dbReference type="SAM" id="SignalP"/>
    </source>
</evidence>
<dbReference type="RefSeq" id="WP_129205426.1">
    <property type="nucleotide sequence ID" value="NZ_CP035495.1"/>
</dbReference>
<dbReference type="SUPFAM" id="SSF53850">
    <property type="entry name" value="Periplasmic binding protein-like II"/>
    <property type="match status" value="1"/>
</dbReference>
<feature type="signal peptide" evidence="6">
    <location>
        <begin position="1"/>
        <end position="20"/>
    </location>
</feature>
<keyword evidence="2 6" id="KW-0732">Signal</keyword>
<evidence type="ECO:0000256" key="4">
    <source>
        <dbReference type="ARBA" id="ARBA00023139"/>
    </source>
</evidence>
<dbReference type="CDD" id="cd13583">
    <property type="entry name" value="PBP2_AlgQ_like_4"/>
    <property type="match status" value="1"/>
</dbReference>